<dbReference type="Pfam" id="PF00196">
    <property type="entry name" value="GerE"/>
    <property type="match status" value="1"/>
</dbReference>
<dbReference type="CDD" id="cd06170">
    <property type="entry name" value="LuxR_C_like"/>
    <property type="match status" value="1"/>
</dbReference>
<dbReference type="SMART" id="SM00421">
    <property type="entry name" value="HTH_LUXR"/>
    <property type="match status" value="1"/>
</dbReference>
<dbReference type="EMBL" id="OBQC01000004">
    <property type="protein sequence ID" value="SOC38546.1"/>
    <property type="molecule type" value="Genomic_DNA"/>
</dbReference>
<proteinExistence type="predicted"/>
<evidence type="ECO:0000256" key="2">
    <source>
        <dbReference type="ARBA" id="ARBA00023125"/>
    </source>
</evidence>
<sequence>MNRYSLTPIEYERIIHFSAQISYPVDNIRCHIQHKLEEYFGFNQTIFWYSDHHGNLSDPINYGLCDRALTDYLTEYRPYDLLYPTKNVELFREKKAIRLADLSLTDQYDNSPFFQSFWKEYGYHDEMVVTLVHQGEFVGAIGMAQKEEQNKFTTNDRNTLHLLSDVIASVLLHQLKGKNECSLLTEREQEVVELVKRGWTNQVIADKLHISVNTVKKHLQNIYDKYSVKNRTQLVQKL</sequence>
<keyword evidence="3" id="KW-0804">Transcription</keyword>
<dbReference type="Pfam" id="PF01590">
    <property type="entry name" value="GAF"/>
    <property type="match status" value="1"/>
</dbReference>
<dbReference type="AlphaFoldDB" id="A0A285UD75"/>
<dbReference type="InterPro" id="IPR036388">
    <property type="entry name" value="WH-like_DNA-bd_sf"/>
</dbReference>
<evidence type="ECO:0000313" key="6">
    <source>
        <dbReference type="Proteomes" id="UP000219252"/>
    </source>
</evidence>
<dbReference type="GO" id="GO:0045892">
    <property type="term" value="P:negative regulation of DNA-templated transcription"/>
    <property type="evidence" value="ECO:0007669"/>
    <property type="project" value="UniProtKB-ARBA"/>
</dbReference>
<accession>A0A285UD75</accession>
<keyword evidence="6" id="KW-1185">Reference proteome</keyword>
<dbReference type="PANTHER" id="PTHR44688">
    <property type="entry name" value="DNA-BINDING TRANSCRIPTIONAL ACTIVATOR DEVR_DOSR"/>
    <property type="match status" value="1"/>
</dbReference>
<dbReference type="PROSITE" id="PS50043">
    <property type="entry name" value="HTH_LUXR_2"/>
    <property type="match status" value="1"/>
</dbReference>
<dbReference type="PANTHER" id="PTHR44688:SF16">
    <property type="entry name" value="DNA-BINDING TRANSCRIPTIONAL ACTIVATOR DEVR_DOSR"/>
    <property type="match status" value="1"/>
</dbReference>
<feature type="domain" description="HTH luxR-type" evidence="4">
    <location>
        <begin position="177"/>
        <end position="238"/>
    </location>
</feature>
<protein>
    <submittedName>
        <fullName evidence="5">LuxR family transcriptional regulator</fullName>
    </submittedName>
</protein>
<organism evidence="5 6">
    <name type="scientific">Ureibacillus acetophenoni</name>
    <dbReference type="NCBI Taxonomy" id="614649"/>
    <lineage>
        <taxon>Bacteria</taxon>
        <taxon>Bacillati</taxon>
        <taxon>Bacillota</taxon>
        <taxon>Bacilli</taxon>
        <taxon>Bacillales</taxon>
        <taxon>Caryophanaceae</taxon>
        <taxon>Ureibacillus</taxon>
    </lineage>
</organism>
<name>A0A285UD75_9BACL</name>
<dbReference type="GO" id="GO:0003677">
    <property type="term" value="F:DNA binding"/>
    <property type="evidence" value="ECO:0007669"/>
    <property type="project" value="UniProtKB-KW"/>
</dbReference>
<gene>
    <name evidence="5" type="ORF">SAMN05877842_104170</name>
</gene>
<evidence type="ECO:0000256" key="3">
    <source>
        <dbReference type="ARBA" id="ARBA00023163"/>
    </source>
</evidence>
<dbReference type="InterPro" id="IPR029016">
    <property type="entry name" value="GAF-like_dom_sf"/>
</dbReference>
<dbReference type="PRINTS" id="PR00038">
    <property type="entry name" value="HTHLUXR"/>
</dbReference>
<evidence type="ECO:0000259" key="4">
    <source>
        <dbReference type="PROSITE" id="PS50043"/>
    </source>
</evidence>
<dbReference type="InterPro" id="IPR000792">
    <property type="entry name" value="Tscrpt_reg_LuxR_C"/>
</dbReference>
<dbReference type="InterPro" id="IPR003018">
    <property type="entry name" value="GAF"/>
</dbReference>
<keyword evidence="2" id="KW-0238">DNA-binding</keyword>
<dbReference type="PROSITE" id="PS00622">
    <property type="entry name" value="HTH_LUXR_1"/>
    <property type="match status" value="1"/>
</dbReference>
<reference evidence="6" key="1">
    <citation type="submission" date="2017-08" db="EMBL/GenBank/DDBJ databases">
        <authorList>
            <person name="Varghese N."/>
            <person name="Submissions S."/>
        </authorList>
    </citation>
    <scope>NUCLEOTIDE SEQUENCE [LARGE SCALE GENOMIC DNA]</scope>
    <source>
        <strain evidence="6">JC23</strain>
    </source>
</reference>
<evidence type="ECO:0000313" key="5">
    <source>
        <dbReference type="EMBL" id="SOC38546.1"/>
    </source>
</evidence>
<keyword evidence="1" id="KW-0805">Transcription regulation</keyword>
<dbReference type="InterPro" id="IPR016032">
    <property type="entry name" value="Sig_transdc_resp-reg_C-effctor"/>
</dbReference>
<dbReference type="Proteomes" id="UP000219252">
    <property type="component" value="Unassembled WGS sequence"/>
</dbReference>
<dbReference type="SUPFAM" id="SSF46894">
    <property type="entry name" value="C-terminal effector domain of the bipartite response regulators"/>
    <property type="match status" value="1"/>
</dbReference>
<evidence type="ECO:0000256" key="1">
    <source>
        <dbReference type="ARBA" id="ARBA00023015"/>
    </source>
</evidence>
<dbReference type="Gene3D" id="1.10.10.10">
    <property type="entry name" value="Winged helix-like DNA-binding domain superfamily/Winged helix DNA-binding domain"/>
    <property type="match status" value="1"/>
</dbReference>
<dbReference type="SUPFAM" id="SSF55781">
    <property type="entry name" value="GAF domain-like"/>
    <property type="match status" value="1"/>
</dbReference>
<dbReference type="Gene3D" id="3.30.450.40">
    <property type="match status" value="1"/>
</dbReference>